<keyword evidence="1 4" id="KW-1015">Disulfide bond</keyword>
<evidence type="ECO:0000256" key="2">
    <source>
        <dbReference type="PIRNR" id="PIRNR000077"/>
    </source>
</evidence>
<reference evidence="6 7" key="1">
    <citation type="journal article" date="2018" name="Gigascience">
        <title>Genomes of trombidid mites reveal novel predicted allergens and laterally-transferred genes associated with secondary metabolism.</title>
        <authorList>
            <person name="Dong X."/>
            <person name="Chaisiri K."/>
            <person name="Xia D."/>
            <person name="Armstrong S.D."/>
            <person name="Fang Y."/>
            <person name="Donnelly M.J."/>
            <person name="Kadowaki T."/>
            <person name="McGarry J.W."/>
            <person name="Darby A.C."/>
            <person name="Makepeace B.L."/>
        </authorList>
    </citation>
    <scope>NUCLEOTIDE SEQUENCE [LARGE SCALE GENOMIC DNA]</scope>
    <source>
        <strain evidence="6">UoL-UT</strain>
    </source>
</reference>
<comment type="similarity">
    <text evidence="2">Belongs to the thioredoxin family.</text>
</comment>
<dbReference type="PANTHER" id="PTHR46115">
    <property type="entry name" value="THIOREDOXIN-LIKE PROTEIN 1"/>
    <property type="match status" value="1"/>
</dbReference>
<dbReference type="PROSITE" id="PS51352">
    <property type="entry name" value="THIOREDOXIN_2"/>
    <property type="match status" value="1"/>
</dbReference>
<keyword evidence="4" id="KW-0676">Redox-active center</keyword>
<gene>
    <name evidence="6" type="ORF">B4U80_09697</name>
</gene>
<dbReference type="STRING" id="299467.A0A443S9C7"/>
<evidence type="ECO:0000259" key="5">
    <source>
        <dbReference type="PROSITE" id="PS51352"/>
    </source>
</evidence>
<dbReference type="SUPFAM" id="SSF52833">
    <property type="entry name" value="Thioredoxin-like"/>
    <property type="match status" value="1"/>
</dbReference>
<feature type="site" description="Contributes to redox potential value" evidence="3">
    <location>
        <position position="36"/>
    </location>
</feature>
<dbReference type="InterPro" id="IPR005746">
    <property type="entry name" value="Thioredoxin"/>
</dbReference>
<evidence type="ECO:0000256" key="4">
    <source>
        <dbReference type="PIRSR" id="PIRSR000077-4"/>
    </source>
</evidence>
<evidence type="ECO:0000256" key="3">
    <source>
        <dbReference type="PIRSR" id="PIRSR000077-1"/>
    </source>
</evidence>
<dbReference type="OrthoDB" id="2121326at2759"/>
<evidence type="ECO:0000313" key="7">
    <source>
        <dbReference type="Proteomes" id="UP000288716"/>
    </source>
</evidence>
<feature type="site" description="Deprotonates C-terminal active site Cys" evidence="3">
    <location>
        <position position="28"/>
    </location>
</feature>
<dbReference type="Proteomes" id="UP000288716">
    <property type="component" value="Unassembled WGS sequence"/>
</dbReference>
<dbReference type="NCBIfam" id="TIGR01068">
    <property type="entry name" value="thioredoxin"/>
    <property type="match status" value="1"/>
</dbReference>
<feature type="site" description="Contributes to redox potential value" evidence="3">
    <location>
        <position position="35"/>
    </location>
</feature>
<evidence type="ECO:0000256" key="1">
    <source>
        <dbReference type="ARBA" id="ARBA00023157"/>
    </source>
</evidence>
<dbReference type="InterPro" id="IPR017937">
    <property type="entry name" value="Thioredoxin_CS"/>
</dbReference>
<dbReference type="PRINTS" id="PR00421">
    <property type="entry name" value="THIOREDOXIN"/>
</dbReference>
<accession>A0A443S9C7</accession>
<dbReference type="CDD" id="cd02947">
    <property type="entry name" value="TRX_family"/>
    <property type="match status" value="1"/>
</dbReference>
<keyword evidence="7" id="KW-1185">Reference proteome</keyword>
<feature type="disulfide bond" description="Redox-active" evidence="4">
    <location>
        <begin position="34"/>
        <end position="37"/>
    </location>
</feature>
<proteinExistence type="inferred from homology"/>
<dbReference type="Gene3D" id="3.40.30.10">
    <property type="entry name" value="Glutaredoxin"/>
    <property type="match status" value="1"/>
</dbReference>
<dbReference type="FunFam" id="3.40.30.10:FF:000245">
    <property type="entry name" value="Thioredoxin"/>
    <property type="match status" value="1"/>
</dbReference>
<dbReference type="GO" id="GO:0015035">
    <property type="term" value="F:protein-disulfide reductase activity"/>
    <property type="evidence" value="ECO:0007669"/>
    <property type="project" value="InterPro"/>
</dbReference>
<feature type="domain" description="Thioredoxin" evidence="5">
    <location>
        <begin position="1"/>
        <end position="108"/>
    </location>
</feature>
<feature type="active site" description="Nucleophile" evidence="3">
    <location>
        <position position="37"/>
    </location>
</feature>
<dbReference type="AlphaFoldDB" id="A0A443S9C7"/>
<organism evidence="6 7">
    <name type="scientific">Leptotrombidium deliense</name>
    <dbReference type="NCBI Taxonomy" id="299467"/>
    <lineage>
        <taxon>Eukaryota</taxon>
        <taxon>Metazoa</taxon>
        <taxon>Ecdysozoa</taxon>
        <taxon>Arthropoda</taxon>
        <taxon>Chelicerata</taxon>
        <taxon>Arachnida</taxon>
        <taxon>Acari</taxon>
        <taxon>Acariformes</taxon>
        <taxon>Trombidiformes</taxon>
        <taxon>Prostigmata</taxon>
        <taxon>Anystina</taxon>
        <taxon>Parasitengona</taxon>
        <taxon>Trombiculoidea</taxon>
        <taxon>Trombiculidae</taxon>
        <taxon>Leptotrombidium</taxon>
    </lineage>
</organism>
<dbReference type="PIRSF" id="PIRSF000077">
    <property type="entry name" value="Thioredoxin"/>
    <property type="match status" value="1"/>
</dbReference>
<feature type="active site" description="Nucleophile" evidence="3">
    <location>
        <position position="34"/>
    </location>
</feature>
<dbReference type="PROSITE" id="PS00194">
    <property type="entry name" value="THIOREDOXIN_1"/>
    <property type="match status" value="1"/>
</dbReference>
<dbReference type="VEuPathDB" id="VectorBase:LDEU007930"/>
<dbReference type="EMBL" id="NCKV01005368">
    <property type="protein sequence ID" value="RWS24110.1"/>
    <property type="molecule type" value="Genomic_DNA"/>
</dbReference>
<dbReference type="InterPro" id="IPR036249">
    <property type="entry name" value="Thioredoxin-like_sf"/>
</dbReference>
<evidence type="ECO:0000313" key="6">
    <source>
        <dbReference type="EMBL" id="RWS24110.1"/>
    </source>
</evidence>
<dbReference type="InterPro" id="IPR013766">
    <property type="entry name" value="Thioredoxin_domain"/>
</dbReference>
<sequence>MGKVTEIKNAGELETQFSGAGNKLVVIDFYATWCGPCKVIAPKIETMAKELGDSVIFLKVDVDECEDIAKDYEVTSMPTFKLVKGKRVVDEIVGVQEAKLKELVEKHK</sequence>
<protein>
    <recommendedName>
        <fullName evidence="2">Thioredoxin</fullName>
    </recommendedName>
</protein>
<dbReference type="Pfam" id="PF00085">
    <property type="entry name" value="Thioredoxin"/>
    <property type="match status" value="1"/>
</dbReference>
<comment type="caution">
    <text evidence="6">The sequence shown here is derived from an EMBL/GenBank/DDBJ whole genome shotgun (WGS) entry which is preliminary data.</text>
</comment>
<name>A0A443S9C7_9ACAR</name>